<dbReference type="GO" id="GO:0004476">
    <property type="term" value="F:mannose-6-phosphate isomerase activity"/>
    <property type="evidence" value="ECO:0007669"/>
    <property type="project" value="InterPro"/>
</dbReference>
<evidence type="ECO:0000259" key="6">
    <source>
        <dbReference type="Pfam" id="PF20511"/>
    </source>
</evidence>
<feature type="binding site" evidence="3">
    <location>
        <position position="170"/>
    </location>
    <ligand>
        <name>Zn(2+)</name>
        <dbReference type="ChEBI" id="CHEBI:29105"/>
    </ligand>
</feature>
<dbReference type="GO" id="GO:0008270">
    <property type="term" value="F:zinc ion binding"/>
    <property type="evidence" value="ECO:0007669"/>
    <property type="project" value="InterPro"/>
</dbReference>
<keyword evidence="2 3" id="KW-0862">Zinc</keyword>
<dbReference type="EMBL" id="BJXB01000016">
    <property type="protein sequence ID" value="GEM47878.1"/>
    <property type="molecule type" value="Genomic_DNA"/>
</dbReference>
<dbReference type="Pfam" id="PF20511">
    <property type="entry name" value="PMI_typeI_cat"/>
    <property type="match status" value="1"/>
</dbReference>
<sequence>MSHLLQLIPEHHTRVWGGHRLKPDSIDPVGEAWVVYEHNLVASGPHKGQKLSEVIQQEGERLLGSNAWQSTGERFPLLIKLLDCTDWLSIQVHPNDEQARELHGPDQFGKTEAWHVLEAAEGAKVIAGIRAGTSPEALKEAILAAQVEPLSEYVQVKAGDTIFMPAGTLHALGPGLFIYEVQQTSDITYRVYDWDRPASAGRKLHLEESAQVTRSDLSGQVNPYPELEDNDLKPVVTSPYFVTEVLQATSSPLNLKTTGESFHVVTVIEGEADVRLGKETVHLGLFETVLVPANAGEYTLTSSTGKARALRSSLP</sequence>
<dbReference type="Proteomes" id="UP000321306">
    <property type="component" value="Unassembled WGS sequence"/>
</dbReference>
<dbReference type="InterPro" id="IPR014628">
    <property type="entry name" value="Man6P_isomerase_Firm_short"/>
</dbReference>
<protein>
    <submittedName>
        <fullName evidence="7">Mannose-6-phosphate isomerase</fullName>
    </submittedName>
</protein>
<dbReference type="RefSeq" id="WP_146886500.1">
    <property type="nucleotide sequence ID" value="NZ_BJXB01000016.1"/>
</dbReference>
<reference evidence="7 8" key="1">
    <citation type="submission" date="2019-07" db="EMBL/GenBank/DDBJ databases">
        <title>Whole genome shotgun sequence of Deinococcus cellulosilyticus NBRC 106333.</title>
        <authorList>
            <person name="Hosoyama A."/>
            <person name="Uohara A."/>
            <person name="Ohji S."/>
            <person name="Ichikawa N."/>
        </authorList>
    </citation>
    <scope>NUCLEOTIDE SEQUENCE [LARGE SCALE GENOMIC DNA]</scope>
    <source>
        <strain evidence="7 8">NBRC 106333</strain>
    </source>
</reference>
<dbReference type="PIRSF" id="PIRSF036894">
    <property type="entry name" value="PMI_Firm_short"/>
    <property type="match status" value="1"/>
</dbReference>
<dbReference type="InterPro" id="IPR051804">
    <property type="entry name" value="Carb_Metab_Reg_Kinase/Isom"/>
</dbReference>
<gene>
    <name evidence="7" type="ORF">DC3_35130</name>
</gene>
<dbReference type="InterPro" id="IPR011051">
    <property type="entry name" value="RmlC_Cupin_sf"/>
</dbReference>
<feature type="region of interest" description="Disordered" evidence="5">
    <location>
        <begin position="207"/>
        <end position="229"/>
    </location>
</feature>
<dbReference type="PANTHER" id="PTHR42742">
    <property type="entry name" value="TRANSCRIPTIONAL REPRESSOR MPRA"/>
    <property type="match status" value="1"/>
</dbReference>
<feature type="binding site" evidence="3">
    <location>
        <position position="112"/>
    </location>
    <ligand>
        <name>Zn(2+)</name>
        <dbReference type="ChEBI" id="CHEBI:29105"/>
    </ligand>
</feature>
<dbReference type="AlphaFoldDB" id="A0A511N5X8"/>
<feature type="domain" description="Phosphomannose isomerase type I catalytic" evidence="6">
    <location>
        <begin position="25"/>
        <end position="106"/>
    </location>
</feature>
<keyword evidence="7" id="KW-0413">Isomerase</keyword>
<feature type="binding site" evidence="3">
    <location>
        <position position="93"/>
    </location>
    <ligand>
        <name>Zn(2+)</name>
        <dbReference type="ChEBI" id="CHEBI:29105"/>
    </ligand>
</feature>
<proteinExistence type="predicted"/>
<name>A0A511N5X8_DEIC1</name>
<dbReference type="InterPro" id="IPR046457">
    <property type="entry name" value="PMI_typeI_cat"/>
</dbReference>
<comment type="cofactor">
    <cofactor evidence="3">
        <name>Zn(2+)</name>
        <dbReference type="ChEBI" id="CHEBI:29105"/>
    </cofactor>
    <text evidence="3">Binds 1 zinc ion per subunit.</text>
</comment>
<dbReference type="InterPro" id="IPR014710">
    <property type="entry name" value="RmlC-like_jellyroll"/>
</dbReference>
<feature type="compositionally biased region" description="Polar residues" evidence="5">
    <location>
        <begin position="210"/>
        <end position="221"/>
    </location>
</feature>
<comment type="caution">
    <text evidence="7">The sequence shown here is derived from an EMBL/GenBank/DDBJ whole genome shotgun (WGS) entry which is preliminary data.</text>
</comment>
<dbReference type="SUPFAM" id="SSF51182">
    <property type="entry name" value="RmlC-like cupins"/>
    <property type="match status" value="1"/>
</dbReference>
<organism evidence="7 8">
    <name type="scientific">Deinococcus cellulosilyticus (strain DSM 18568 / NBRC 106333 / KACC 11606 / 5516J-15)</name>
    <dbReference type="NCBI Taxonomy" id="1223518"/>
    <lineage>
        <taxon>Bacteria</taxon>
        <taxon>Thermotogati</taxon>
        <taxon>Deinococcota</taxon>
        <taxon>Deinococci</taxon>
        <taxon>Deinococcales</taxon>
        <taxon>Deinococcaceae</taxon>
        <taxon>Deinococcus</taxon>
    </lineage>
</organism>
<keyword evidence="8" id="KW-1185">Reference proteome</keyword>
<dbReference type="OrthoDB" id="9808275at2"/>
<dbReference type="Gene3D" id="2.60.120.10">
    <property type="entry name" value="Jelly Rolls"/>
    <property type="match status" value="2"/>
</dbReference>
<evidence type="ECO:0000313" key="7">
    <source>
        <dbReference type="EMBL" id="GEM47878.1"/>
    </source>
</evidence>
<feature type="active site" evidence="4">
    <location>
        <position position="190"/>
    </location>
</feature>
<dbReference type="GO" id="GO:0005975">
    <property type="term" value="P:carbohydrate metabolic process"/>
    <property type="evidence" value="ECO:0007669"/>
    <property type="project" value="InterPro"/>
</dbReference>
<evidence type="ECO:0000256" key="1">
    <source>
        <dbReference type="ARBA" id="ARBA00022723"/>
    </source>
</evidence>
<dbReference type="PANTHER" id="PTHR42742:SF3">
    <property type="entry name" value="FRUCTOKINASE"/>
    <property type="match status" value="1"/>
</dbReference>
<evidence type="ECO:0000256" key="5">
    <source>
        <dbReference type="SAM" id="MobiDB-lite"/>
    </source>
</evidence>
<keyword evidence="1 3" id="KW-0479">Metal-binding</keyword>
<dbReference type="CDD" id="cd07010">
    <property type="entry name" value="cupin_PMI_type_I_N_bac"/>
    <property type="match status" value="1"/>
</dbReference>
<evidence type="ECO:0000313" key="8">
    <source>
        <dbReference type="Proteomes" id="UP000321306"/>
    </source>
</evidence>
<accession>A0A511N5X8</accession>
<evidence type="ECO:0000256" key="3">
    <source>
        <dbReference type="PIRSR" id="PIRSR036894-1"/>
    </source>
</evidence>
<evidence type="ECO:0000256" key="2">
    <source>
        <dbReference type="ARBA" id="ARBA00022833"/>
    </source>
</evidence>
<evidence type="ECO:0000256" key="4">
    <source>
        <dbReference type="PIRSR" id="PIRSR036894-2"/>
    </source>
</evidence>